<feature type="compositionally biased region" description="Low complexity" evidence="1">
    <location>
        <begin position="7"/>
        <end position="20"/>
    </location>
</feature>
<evidence type="ECO:0000313" key="3">
    <source>
        <dbReference type="Proteomes" id="UP000293360"/>
    </source>
</evidence>
<proteinExistence type="predicted"/>
<sequence>MTNGTTRVSSARVADSSSNSPYSRAGAPSPHPNTDPYAPLRASALSTLKAMGFDPKTIVERGVIWAEDQDPCGHYLSKEEYDGMIHARTVIRAIRNYELDIRRQVKYPDSVRTGALYKVSTRARPC</sequence>
<gene>
    <name evidence="2" type="ORF">DL764_001573</name>
</gene>
<dbReference type="OrthoDB" id="5538558at2759"/>
<keyword evidence="3" id="KW-1185">Reference proteome</keyword>
<comment type="caution">
    <text evidence="2">The sequence shown here is derived from an EMBL/GenBank/DDBJ whole genome shotgun (WGS) entry which is preliminary data.</text>
</comment>
<name>A0A4Q4TQN8_9PEZI</name>
<feature type="region of interest" description="Disordered" evidence="1">
    <location>
        <begin position="1"/>
        <end position="39"/>
    </location>
</feature>
<dbReference type="AlphaFoldDB" id="A0A4Q4TQN8"/>
<dbReference type="EMBL" id="QJNU01000050">
    <property type="protein sequence ID" value="RYP08962.1"/>
    <property type="molecule type" value="Genomic_DNA"/>
</dbReference>
<reference evidence="2 3" key="1">
    <citation type="submission" date="2018-06" db="EMBL/GenBank/DDBJ databases">
        <title>Complete Genomes of Monosporascus.</title>
        <authorList>
            <person name="Robinson A.J."/>
            <person name="Natvig D.O."/>
        </authorList>
    </citation>
    <scope>NUCLEOTIDE SEQUENCE [LARGE SCALE GENOMIC DNA]</scope>
    <source>
        <strain evidence="2 3">CBS 110550</strain>
    </source>
</reference>
<evidence type="ECO:0000313" key="2">
    <source>
        <dbReference type="EMBL" id="RYP08962.1"/>
    </source>
</evidence>
<protein>
    <submittedName>
        <fullName evidence="2">Uncharacterized protein</fullName>
    </submittedName>
</protein>
<accession>A0A4Q4TQN8</accession>
<dbReference type="Proteomes" id="UP000293360">
    <property type="component" value="Unassembled WGS sequence"/>
</dbReference>
<evidence type="ECO:0000256" key="1">
    <source>
        <dbReference type="SAM" id="MobiDB-lite"/>
    </source>
</evidence>
<organism evidence="2 3">
    <name type="scientific">Monosporascus ibericus</name>
    <dbReference type="NCBI Taxonomy" id="155417"/>
    <lineage>
        <taxon>Eukaryota</taxon>
        <taxon>Fungi</taxon>
        <taxon>Dikarya</taxon>
        <taxon>Ascomycota</taxon>
        <taxon>Pezizomycotina</taxon>
        <taxon>Sordariomycetes</taxon>
        <taxon>Xylariomycetidae</taxon>
        <taxon>Xylariales</taxon>
        <taxon>Xylariales incertae sedis</taxon>
        <taxon>Monosporascus</taxon>
    </lineage>
</organism>